<sequence length="99" mass="10995">MFKQMVQQFPDSPMGHFSLGRLLVDEKRWAEAVEALRNATRLDPNYAAAFVALGDAHAGAGKKEDAKAAWESALATPHGQRDLSLQADLEQRIRDIDDF</sequence>
<dbReference type="Pfam" id="PF13414">
    <property type="entry name" value="TPR_11"/>
    <property type="match status" value="1"/>
</dbReference>
<evidence type="ECO:0000313" key="2">
    <source>
        <dbReference type="EMBL" id="PZR06629.1"/>
    </source>
</evidence>
<accession>A0A2W5STL1</accession>
<dbReference type="Proteomes" id="UP000249061">
    <property type="component" value="Unassembled WGS sequence"/>
</dbReference>
<proteinExistence type="predicted"/>
<dbReference type="InterPro" id="IPR019734">
    <property type="entry name" value="TPR_rpt"/>
</dbReference>
<comment type="caution">
    <text evidence="2">The sequence shown here is derived from an EMBL/GenBank/DDBJ whole genome shotgun (WGS) entry which is preliminary data.</text>
</comment>
<evidence type="ECO:0000313" key="3">
    <source>
        <dbReference type="Proteomes" id="UP000249061"/>
    </source>
</evidence>
<dbReference type="PROSITE" id="PS50005">
    <property type="entry name" value="TPR"/>
    <property type="match status" value="1"/>
</dbReference>
<dbReference type="EMBL" id="QFQP01000037">
    <property type="protein sequence ID" value="PZR06629.1"/>
    <property type="molecule type" value="Genomic_DNA"/>
</dbReference>
<gene>
    <name evidence="2" type="ORF">DI536_30020</name>
</gene>
<dbReference type="Gene3D" id="1.25.40.10">
    <property type="entry name" value="Tetratricopeptide repeat domain"/>
    <property type="match status" value="1"/>
</dbReference>
<keyword evidence="1" id="KW-0802">TPR repeat</keyword>
<dbReference type="AlphaFoldDB" id="A0A2W5STL1"/>
<dbReference type="InterPro" id="IPR011990">
    <property type="entry name" value="TPR-like_helical_dom_sf"/>
</dbReference>
<name>A0A2W5STL1_9BACT</name>
<dbReference type="SMART" id="SM00028">
    <property type="entry name" value="TPR"/>
    <property type="match status" value="2"/>
</dbReference>
<reference evidence="2 3" key="1">
    <citation type="submission" date="2017-08" db="EMBL/GenBank/DDBJ databases">
        <title>Infants hospitalized years apart are colonized by the same room-sourced microbial strains.</title>
        <authorList>
            <person name="Brooks B."/>
            <person name="Olm M.R."/>
            <person name="Firek B.A."/>
            <person name="Baker R."/>
            <person name="Thomas B.C."/>
            <person name="Morowitz M.J."/>
            <person name="Banfield J.F."/>
        </authorList>
    </citation>
    <scope>NUCLEOTIDE SEQUENCE [LARGE SCALE GENOMIC DNA]</scope>
    <source>
        <strain evidence="2">S2_003_000_R2_14</strain>
    </source>
</reference>
<evidence type="ECO:0000256" key="1">
    <source>
        <dbReference type="PROSITE-ProRule" id="PRU00339"/>
    </source>
</evidence>
<feature type="repeat" description="TPR" evidence="1">
    <location>
        <begin position="13"/>
        <end position="46"/>
    </location>
</feature>
<protein>
    <submittedName>
        <fullName evidence="2">Uncharacterized protein</fullName>
    </submittedName>
</protein>
<dbReference type="SUPFAM" id="SSF48452">
    <property type="entry name" value="TPR-like"/>
    <property type="match status" value="1"/>
</dbReference>
<organism evidence="2 3">
    <name type="scientific">Archangium gephyra</name>
    <dbReference type="NCBI Taxonomy" id="48"/>
    <lineage>
        <taxon>Bacteria</taxon>
        <taxon>Pseudomonadati</taxon>
        <taxon>Myxococcota</taxon>
        <taxon>Myxococcia</taxon>
        <taxon>Myxococcales</taxon>
        <taxon>Cystobacterineae</taxon>
        <taxon>Archangiaceae</taxon>
        <taxon>Archangium</taxon>
    </lineage>
</organism>